<feature type="transmembrane region" description="Helical" evidence="1">
    <location>
        <begin position="296"/>
        <end position="319"/>
    </location>
</feature>
<dbReference type="OrthoDB" id="206042at2157"/>
<organism evidence="2 3">
    <name type="scientific">Natronorubrum bangense JCM 10635</name>
    <dbReference type="NCBI Taxonomy" id="1227500"/>
    <lineage>
        <taxon>Archaea</taxon>
        <taxon>Methanobacteriati</taxon>
        <taxon>Methanobacteriota</taxon>
        <taxon>Stenosarchaea group</taxon>
        <taxon>Halobacteria</taxon>
        <taxon>Halobacteriales</taxon>
        <taxon>Natrialbaceae</taxon>
        <taxon>Natronorubrum</taxon>
    </lineage>
</organism>
<accession>L9VZJ3</accession>
<dbReference type="RefSeq" id="WP_006068141.1">
    <property type="nucleotide sequence ID" value="NZ_AOHY01000059.1"/>
</dbReference>
<evidence type="ECO:0000313" key="3">
    <source>
        <dbReference type="Proteomes" id="UP000011690"/>
    </source>
</evidence>
<dbReference type="AlphaFoldDB" id="L9VZJ3"/>
<evidence type="ECO:0000313" key="2">
    <source>
        <dbReference type="EMBL" id="ELY42659.1"/>
    </source>
</evidence>
<dbReference type="EMBL" id="AOHY01000059">
    <property type="protein sequence ID" value="ELY42659.1"/>
    <property type="molecule type" value="Genomic_DNA"/>
</dbReference>
<proteinExistence type="predicted"/>
<keyword evidence="3" id="KW-1185">Reference proteome</keyword>
<keyword evidence="1" id="KW-0812">Transmembrane</keyword>
<feature type="transmembrane region" description="Helical" evidence="1">
    <location>
        <begin position="326"/>
        <end position="345"/>
    </location>
</feature>
<dbReference type="Proteomes" id="UP000011690">
    <property type="component" value="Unassembled WGS sequence"/>
</dbReference>
<feature type="transmembrane region" description="Helical" evidence="1">
    <location>
        <begin position="87"/>
        <end position="108"/>
    </location>
</feature>
<dbReference type="STRING" id="1227500.C494_20183"/>
<keyword evidence="1" id="KW-0472">Membrane</keyword>
<feature type="transmembrane region" description="Helical" evidence="1">
    <location>
        <begin position="12"/>
        <end position="29"/>
    </location>
</feature>
<feature type="transmembrane region" description="Helical" evidence="1">
    <location>
        <begin position="184"/>
        <end position="200"/>
    </location>
</feature>
<sequence>MSDYLQNDALRVFLFAFLVRVGGVMLTTLTDLNPDEGGDATGFANHAAAYASGELTIIHFFESFGGTYPTWGFVLSPFWVLPGPSRIYARLGIALIGAFAIYNVYLIVRQTVSRQAALFAVIPLTVFPSFVALQSVILRDAAMLACMTYAVRLLVVRDRWPTGPKYALVLLAIGFASLLRVENLPIYAVMAGTAAVIWGLSRRHYGAITVGGAILAIFAYFANAIAQWLDILRGHDSILEFLLFLRAARIREDGRTQYLTDVTLETPLDVALYAPRGAVYFLFAPLPWLAESAVDYLMVIESMVMIGFAIAGLSGFVRLWQRRPQLAGALLVGLMAAALFYGVISTNVGTSVRQRQVFSWIIFVFGGIGIADRYHVRVIWPWNRADSIVKSDSKREEPVAGD</sequence>
<evidence type="ECO:0000256" key="1">
    <source>
        <dbReference type="SAM" id="Phobius"/>
    </source>
</evidence>
<comment type="caution">
    <text evidence="2">The sequence shown here is derived from an EMBL/GenBank/DDBJ whole genome shotgun (WGS) entry which is preliminary data.</text>
</comment>
<keyword evidence="1" id="KW-1133">Transmembrane helix</keyword>
<gene>
    <name evidence="2" type="ORF">C494_20183</name>
</gene>
<name>L9VZJ3_9EURY</name>
<dbReference type="eggNOG" id="arCOG08198">
    <property type="taxonomic scope" value="Archaea"/>
</dbReference>
<feature type="transmembrane region" description="Helical" evidence="1">
    <location>
        <begin position="207"/>
        <end position="229"/>
    </location>
</feature>
<dbReference type="PATRIC" id="fig|1227500.6.peg.4077"/>
<protein>
    <submittedName>
        <fullName evidence="2">Uncharacterized protein</fullName>
    </submittedName>
</protein>
<reference evidence="2 3" key="1">
    <citation type="journal article" date="2014" name="PLoS Genet.">
        <title>Phylogenetically driven sequencing of extremely halophilic archaea reveals strategies for static and dynamic osmo-response.</title>
        <authorList>
            <person name="Becker E.A."/>
            <person name="Seitzer P.M."/>
            <person name="Tritt A."/>
            <person name="Larsen D."/>
            <person name="Krusor M."/>
            <person name="Yao A.I."/>
            <person name="Wu D."/>
            <person name="Madern D."/>
            <person name="Eisen J.A."/>
            <person name="Darling A.E."/>
            <person name="Facciotti M.T."/>
        </authorList>
    </citation>
    <scope>NUCLEOTIDE SEQUENCE [LARGE SCALE GENOMIC DNA]</scope>
    <source>
        <strain evidence="2 3">JCM 10635</strain>
    </source>
</reference>
<feature type="transmembrane region" description="Helical" evidence="1">
    <location>
        <begin position="115"/>
        <end position="131"/>
    </location>
</feature>
<feature type="transmembrane region" description="Helical" evidence="1">
    <location>
        <begin position="357"/>
        <end position="374"/>
    </location>
</feature>